<dbReference type="EMBL" id="JARQWQ010000001">
    <property type="protein sequence ID" value="KAK2574579.1"/>
    <property type="molecule type" value="Genomic_DNA"/>
</dbReference>
<evidence type="ECO:0000313" key="1">
    <source>
        <dbReference type="EMBL" id="KAK2574579.1"/>
    </source>
</evidence>
<keyword evidence="2" id="KW-1185">Reference proteome</keyword>
<dbReference type="AlphaFoldDB" id="A0AAD9VHE8"/>
<organism evidence="1 2">
    <name type="scientific">Acropora cervicornis</name>
    <name type="common">Staghorn coral</name>
    <dbReference type="NCBI Taxonomy" id="6130"/>
    <lineage>
        <taxon>Eukaryota</taxon>
        <taxon>Metazoa</taxon>
        <taxon>Cnidaria</taxon>
        <taxon>Anthozoa</taxon>
        <taxon>Hexacorallia</taxon>
        <taxon>Scleractinia</taxon>
        <taxon>Astrocoeniina</taxon>
        <taxon>Acroporidae</taxon>
        <taxon>Acropora</taxon>
    </lineage>
</organism>
<name>A0AAD9VHE8_ACRCE</name>
<accession>A0AAD9VHE8</accession>
<gene>
    <name evidence="1" type="ORF">P5673_000767</name>
</gene>
<sequence>STGRKDLQRVIREYDMQMASTTESYRTEQLTNFVGTASSFLYGSSTSSTPVADRRCETAFTDISQRVEDCIFYRCFMKAQMYHTCLCYELHIC</sequence>
<reference evidence="1" key="1">
    <citation type="journal article" date="2023" name="G3 (Bethesda)">
        <title>Whole genome assembly and annotation of the endangered Caribbean coral Acropora cervicornis.</title>
        <authorList>
            <person name="Selwyn J.D."/>
            <person name="Vollmer S.V."/>
        </authorList>
    </citation>
    <scope>NUCLEOTIDE SEQUENCE</scope>
    <source>
        <strain evidence="1">K2</strain>
    </source>
</reference>
<feature type="non-terminal residue" evidence="1">
    <location>
        <position position="1"/>
    </location>
</feature>
<dbReference type="Proteomes" id="UP001249851">
    <property type="component" value="Unassembled WGS sequence"/>
</dbReference>
<protein>
    <submittedName>
        <fullName evidence="1">Uncharacterized protein</fullName>
    </submittedName>
</protein>
<comment type="caution">
    <text evidence="1">The sequence shown here is derived from an EMBL/GenBank/DDBJ whole genome shotgun (WGS) entry which is preliminary data.</text>
</comment>
<reference evidence="1" key="2">
    <citation type="journal article" date="2023" name="Science">
        <title>Genomic signatures of disease resistance in endangered staghorn corals.</title>
        <authorList>
            <person name="Vollmer S.V."/>
            <person name="Selwyn J.D."/>
            <person name="Despard B.A."/>
            <person name="Roesel C.L."/>
        </authorList>
    </citation>
    <scope>NUCLEOTIDE SEQUENCE</scope>
    <source>
        <strain evidence="1">K2</strain>
    </source>
</reference>
<proteinExistence type="predicted"/>
<evidence type="ECO:0000313" key="2">
    <source>
        <dbReference type="Proteomes" id="UP001249851"/>
    </source>
</evidence>